<accession>A0AAJ1X5U9</accession>
<reference evidence="1" key="1">
    <citation type="submission" date="2022-07" db="EMBL/GenBank/DDBJ databases">
        <authorList>
            <person name="Otstavnykh N."/>
            <person name="Isaeva M."/>
            <person name="Bystritskaya E."/>
        </authorList>
    </citation>
    <scope>NUCLEOTIDE SEQUENCE</scope>
    <source>
        <strain evidence="1">10Alg 79</strain>
    </source>
</reference>
<comment type="caution">
    <text evidence="1">The sequence shown here is derived from an EMBL/GenBank/DDBJ whole genome shotgun (WGS) entry which is preliminary data.</text>
</comment>
<keyword evidence="1" id="KW-0969">Cilium</keyword>
<dbReference type="GO" id="GO:0044780">
    <property type="term" value="P:bacterial-type flagellum assembly"/>
    <property type="evidence" value="ECO:0007669"/>
    <property type="project" value="InterPro"/>
</dbReference>
<evidence type="ECO:0000313" key="2">
    <source>
        <dbReference type="Proteomes" id="UP001227162"/>
    </source>
</evidence>
<dbReference type="RefSeq" id="WP_317625623.1">
    <property type="nucleotide sequence ID" value="NZ_JANFFA010000002.1"/>
</dbReference>
<dbReference type="AlphaFoldDB" id="A0AAJ1X5U9"/>
<dbReference type="EMBL" id="JANFFA010000002">
    <property type="protein sequence ID" value="MDQ2093999.1"/>
    <property type="molecule type" value="Genomic_DNA"/>
</dbReference>
<dbReference type="InterPro" id="IPR036679">
    <property type="entry name" value="FlgN-like_sf"/>
</dbReference>
<evidence type="ECO:0000313" key="1">
    <source>
        <dbReference type="EMBL" id="MDQ2093999.1"/>
    </source>
</evidence>
<gene>
    <name evidence="1" type="ORF">NOI20_07755</name>
</gene>
<protein>
    <submittedName>
        <fullName evidence="1">Flagellar protein FlgN</fullName>
    </submittedName>
</protein>
<dbReference type="Proteomes" id="UP001227162">
    <property type="component" value="Unassembled WGS sequence"/>
</dbReference>
<organism evidence="1 2">
    <name type="scientific">Rhodalgimonas zhirmunskyi</name>
    <dbReference type="NCBI Taxonomy" id="2964767"/>
    <lineage>
        <taxon>Bacteria</taxon>
        <taxon>Pseudomonadati</taxon>
        <taxon>Pseudomonadota</taxon>
        <taxon>Alphaproteobacteria</taxon>
        <taxon>Rhodobacterales</taxon>
        <taxon>Roseobacteraceae</taxon>
        <taxon>Rhodalgimonas</taxon>
    </lineage>
</organism>
<keyword evidence="1" id="KW-0966">Cell projection</keyword>
<reference evidence="1" key="2">
    <citation type="submission" date="2023-04" db="EMBL/GenBank/DDBJ databases">
        <title>'Rhodoalgimonas zhirmunskyi' gen. nov., isolated from a red alga.</title>
        <authorList>
            <person name="Nedashkovskaya O.I."/>
            <person name="Otstavnykh N.Y."/>
            <person name="Bystritskaya E.P."/>
            <person name="Balabanova L.A."/>
            <person name="Isaeva M.P."/>
        </authorList>
    </citation>
    <scope>NUCLEOTIDE SEQUENCE</scope>
    <source>
        <strain evidence="1">10Alg 79</strain>
    </source>
</reference>
<keyword evidence="1" id="KW-0282">Flagellum</keyword>
<sequence>MRRDNDALISALAKLLDRERKALVAGDFDTLVGQLERKQELFNALNSFPDNGPNPGLDTLKSEVERNQVLLNHALEGIRSVTSRMSALHHIRNSLDTYDKTGRRTTIEGARNPNLEKRA</sequence>
<dbReference type="SUPFAM" id="SSF140566">
    <property type="entry name" value="FlgN-like"/>
    <property type="match status" value="1"/>
</dbReference>
<keyword evidence="2" id="KW-1185">Reference proteome</keyword>
<name>A0AAJ1X5U9_9RHOB</name>
<proteinExistence type="predicted"/>